<feature type="region of interest" description="Disordered" evidence="7">
    <location>
        <begin position="567"/>
        <end position="606"/>
    </location>
</feature>
<dbReference type="Pfam" id="PF00628">
    <property type="entry name" value="PHD"/>
    <property type="match status" value="1"/>
</dbReference>
<dbReference type="GO" id="GO:0003714">
    <property type="term" value="F:transcription corepressor activity"/>
    <property type="evidence" value="ECO:0007669"/>
    <property type="project" value="InterPro"/>
</dbReference>
<dbReference type="SUPFAM" id="SSF55729">
    <property type="entry name" value="Acyl-CoA N-acyltransferases (Nat)"/>
    <property type="match status" value="1"/>
</dbReference>
<feature type="region of interest" description="Disordered" evidence="7">
    <location>
        <begin position="668"/>
        <end position="703"/>
    </location>
</feature>
<comment type="subcellular location">
    <subcellularLocation>
        <location evidence="1">Nucleus</location>
    </subcellularLocation>
</comment>
<evidence type="ECO:0000256" key="7">
    <source>
        <dbReference type="SAM" id="MobiDB-lite"/>
    </source>
</evidence>
<feature type="region of interest" description="Disordered" evidence="7">
    <location>
        <begin position="399"/>
        <end position="548"/>
    </location>
</feature>
<accession>A0A9Q1JM76</accession>
<feature type="compositionally biased region" description="Basic and acidic residues" evidence="7">
    <location>
        <begin position="1"/>
        <end position="18"/>
    </location>
</feature>
<protein>
    <submittedName>
        <fullName evidence="10">Uncharacterized protein</fullName>
    </submittedName>
</protein>
<dbReference type="InterPro" id="IPR001965">
    <property type="entry name" value="Znf_PHD"/>
</dbReference>
<dbReference type="SUPFAM" id="SSF57903">
    <property type="entry name" value="FYVE/PHD zinc finger"/>
    <property type="match status" value="1"/>
</dbReference>
<dbReference type="InterPro" id="IPR042163">
    <property type="entry name" value="PHF12"/>
</dbReference>
<dbReference type="PRINTS" id="PR00929">
    <property type="entry name" value="ATHOOK"/>
</dbReference>
<evidence type="ECO:0000256" key="6">
    <source>
        <dbReference type="PROSITE-ProRule" id="PRU00146"/>
    </source>
</evidence>
<dbReference type="InterPro" id="IPR019786">
    <property type="entry name" value="Zinc_finger_PHD-type_CS"/>
</dbReference>
<feature type="domain" description="PHD-type" evidence="8">
    <location>
        <begin position="962"/>
        <end position="1007"/>
    </location>
</feature>
<dbReference type="GO" id="GO:0016747">
    <property type="term" value="F:acyltransferase activity, transferring groups other than amino-acyl groups"/>
    <property type="evidence" value="ECO:0007669"/>
    <property type="project" value="InterPro"/>
</dbReference>
<dbReference type="InterPro" id="IPR019787">
    <property type="entry name" value="Znf_PHD-finger"/>
</dbReference>
<evidence type="ECO:0000259" key="9">
    <source>
        <dbReference type="PROSITE" id="PS51186"/>
    </source>
</evidence>
<evidence type="ECO:0000259" key="8">
    <source>
        <dbReference type="PROSITE" id="PS50016"/>
    </source>
</evidence>
<dbReference type="GO" id="GO:0008270">
    <property type="term" value="F:zinc ion binding"/>
    <property type="evidence" value="ECO:0007669"/>
    <property type="project" value="UniProtKB-KW"/>
</dbReference>
<feature type="region of interest" description="Disordered" evidence="7">
    <location>
        <begin position="795"/>
        <end position="829"/>
    </location>
</feature>
<feature type="region of interest" description="Disordered" evidence="7">
    <location>
        <begin position="1"/>
        <end position="31"/>
    </location>
</feature>
<feature type="compositionally biased region" description="Polar residues" evidence="7">
    <location>
        <begin position="668"/>
        <end position="678"/>
    </location>
</feature>
<dbReference type="InterPro" id="IPR013083">
    <property type="entry name" value="Znf_RING/FYVE/PHD"/>
</dbReference>
<dbReference type="InterPro" id="IPR000182">
    <property type="entry name" value="GNAT_dom"/>
</dbReference>
<dbReference type="CDD" id="cd15532">
    <property type="entry name" value="PHD2_CHD_II"/>
    <property type="match status" value="1"/>
</dbReference>
<keyword evidence="4" id="KW-0862">Zinc</keyword>
<dbReference type="Pfam" id="PF22970">
    <property type="entry name" value="DUF7028"/>
    <property type="match status" value="1"/>
</dbReference>
<reference evidence="10" key="1">
    <citation type="submission" date="2022-04" db="EMBL/GenBank/DDBJ databases">
        <title>Carnegiea gigantea Genome sequencing and assembly v2.</title>
        <authorList>
            <person name="Copetti D."/>
            <person name="Sanderson M.J."/>
            <person name="Burquez A."/>
            <person name="Wojciechowski M.F."/>
        </authorList>
    </citation>
    <scope>NUCLEOTIDE SEQUENCE</scope>
    <source>
        <strain evidence="10">SGP5-SGP5p</strain>
        <tissue evidence="10">Aerial part</tissue>
    </source>
</reference>
<evidence type="ECO:0000313" key="11">
    <source>
        <dbReference type="Proteomes" id="UP001153076"/>
    </source>
</evidence>
<dbReference type="PANTHER" id="PTHR46309">
    <property type="entry name" value="PHD FINGER PROTEIN 12"/>
    <property type="match status" value="1"/>
</dbReference>
<evidence type="ECO:0000256" key="3">
    <source>
        <dbReference type="ARBA" id="ARBA00022771"/>
    </source>
</evidence>
<dbReference type="InterPro" id="IPR016181">
    <property type="entry name" value="Acyl_CoA_acyltransferase"/>
</dbReference>
<feature type="region of interest" description="Disordered" evidence="7">
    <location>
        <begin position="278"/>
        <end position="323"/>
    </location>
</feature>
<dbReference type="Pfam" id="PF23209">
    <property type="entry name" value="IDM1_C"/>
    <property type="match status" value="1"/>
</dbReference>
<feature type="compositionally biased region" description="Basic residues" evidence="7">
    <location>
        <begin position="498"/>
        <end position="510"/>
    </location>
</feature>
<evidence type="ECO:0000256" key="5">
    <source>
        <dbReference type="ARBA" id="ARBA00023242"/>
    </source>
</evidence>
<dbReference type="Pfam" id="PF16135">
    <property type="entry name" value="TDBD"/>
    <property type="match status" value="1"/>
</dbReference>
<dbReference type="EMBL" id="JAKOGI010001385">
    <property type="protein sequence ID" value="KAJ8425901.1"/>
    <property type="molecule type" value="Genomic_DNA"/>
</dbReference>
<dbReference type="PROSITE" id="PS51186">
    <property type="entry name" value="GNAT"/>
    <property type="match status" value="1"/>
</dbReference>
<dbReference type="PANTHER" id="PTHR46309:SF1">
    <property type="entry name" value="PHD FINGER PROTEIN 12"/>
    <property type="match status" value="1"/>
</dbReference>
<feature type="compositionally biased region" description="Basic and acidic residues" evidence="7">
    <location>
        <begin position="679"/>
        <end position="690"/>
    </location>
</feature>
<dbReference type="InterPro" id="IPR056511">
    <property type="entry name" value="IDM1_C"/>
</dbReference>
<keyword evidence="3 6" id="KW-0863">Zinc-finger</keyword>
<feature type="compositionally biased region" description="Basic residues" evidence="7">
    <location>
        <begin position="584"/>
        <end position="600"/>
    </location>
</feature>
<evidence type="ECO:0000256" key="2">
    <source>
        <dbReference type="ARBA" id="ARBA00022723"/>
    </source>
</evidence>
<feature type="compositionally biased region" description="Basic and acidic residues" evidence="7">
    <location>
        <begin position="1279"/>
        <end position="1301"/>
    </location>
</feature>
<evidence type="ECO:0000313" key="10">
    <source>
        <dbReference type="EMBL" id="KAJ8425901.1"/>
    </source>
</evidence>
<feature type="compositionally biased region" description="Basic residues" evidence="7">
    <location>
        <begin position="402"/>
        <end position="420"/>
    </location>
</feature>
<gene>
    <name evidence="10" type="ORF">Cgig2_033174</name>
</gene>
<dbReference type="Gene3D" id="3.30.40.10">
    <property type="entry name" value="Zinc/RING finger domain, C3HC4 (zinc finger)"/>
    <property type="match status" value="1"/>
</dbReference>
<evidence type="ECO:0000256" key="1">
    <source>
        <dbReference type="ARBA" id="ARBA00004123"/>
    </source>
</evidence>
<feature type="region of interest" description="Disordered" evidence="7">
    <location>
        <begin position="1277"/>
        <end position="1302"/>
    </location>
</feature>
<keyword evidence="11" id="KW-1185">Reference proteome</keyword>
<keyword evidence="2" id="KW-0479">Metal-binding</keyword>
<dbReference type="GO" id="GO:0003677">
    <property type="term" value="F:DNA binding"/>
    <property type="evidence" value="ECO:0007669"/>
    <property type="project" value="InterPro"/>
</dbReference>
<dbReference type="InterPro" id="IPR011011">
    <property type="entry name" value="Znf_FYVE_PHD"/>
</dbReference>
<dbReference type="SMART" id="SM00249">
    <property type="entry name" value="PHD"/>
    <property type="match status" value="2"/>
</dbReference>
<dbReference type="GO" id="GO:0006357">
    <property type="term" value="P:regulation of transcription by RNA polymerase II"/>
    <property type="evidence" value="ECO:0007669"/>
    <property type="project" value="TreeGrafter"/>
</dbReference>
<dbReference type="OrthoDB" id="429143at2759"/>
<sequence length="1461" mass="160394">MREGLRSSSSRKVEKVDSGDDVGELEGVKVPDLNVKGDPDVILSGEEGKCCSEVSKINGKSNGSLCGGVLDEEECKGMEVELEGVKSGFQSVKCSKVDDSETKEMRGRLDDRMGDVDGNVLNCLVVMVNGKEKFCDCSGTLGGATGMGGEGTATGVEGVNCAVGAVDQVITSSSGALEHFDKDPSLEEVKEKNSRRDDEIDDKASCPQGVEIDTVRSDSGAAVGGEEKVVGTEISDCEFDKDGEGESLNMEAEQGRVQVLGKVLRSRIVPANGDVSGGGHFKAVQVKRKRGTDSPGGGAVTAQEESEKSAFNSGRVQKRGRPKKSIDLSGEVVLINKVQVDSEKPVKTRKKKGKRGRPKKSLDLPEEEVLQLNNVPFLLEDEDERLDNKKVLFVAGAADKGVKRKSDKNRKKKGKRGRPKKSVDHPEEEVLQLNNVPFISEGVDKNLNKKALGTPKQKGKRGRPKKFIDFPEGNVVQMNKPHALSDVAEKDLNSKSVRNPKKKGKRGRPRKSLDFPDGEVDCDVDHEAGNVSKKHVGNSEPDPRRGRPRKFVSYAEEEVVQVKKVSFQEVNSESESANEELSKKSVRTSKKKRKRGRPKKGGNSALKMTFHDKGKVKNVTKMKVSLVAAPVRRSRRDIHPGKMQKAHTNGVFGLKGVVSDRKISSSGAEANVVHSSSKGQEKVLTKDNMSKKRKRVEKAGSLSAEKNSIRNQIVNMLLAAGWTVEYRPRQGREYSDAVYVNQEGKTHWSVTKAYFTLKQEFEEGKLVSGAATSKFSFTAIPEEILRKLFRVVSKTRSDKNKRKKSDGADNGDRKHCMKRKPAIRSGSQNKRRCALLVRRSKNSESDGIVAHSGKHSILAWMIDSGTIPLNGKVYYMNRRKTRAMLEGSITRDGIHCYCCKEVISVAEFEKHAGSKLCEPYENMYLESGPSLLQCQLDAWNKQEEIGRSGFHTVPVDGDDPNDDTCGICGDGGELVCCDGCPSTFHHDCLDVEEVPSGEWHCVYCSCKYCGGVSEAESESDDDCEHLSSSLVSCSLCQEKYHPSCIDDEDVCTESKQPTFCGRNCEQIFVGLQSLVGTKRDLGDGFSCTLLQRSDVQEDISTWQPQKILSNSKLAVALSIMDECFLPILDHRSGINLIRHIVYSCGSNFKRLNFSTFFTVVLEKGDEVISAASIRIRGKHLSEMPFIGTRNVYRRQGMCRRLLNAIEVALASLDVENLVIPAIPELMQTWTSVFGFKHLEENVEEEMRALSMLVFPHTDMLQKPLSKQQLVQKSITTTEDDLRCGESGNAEHTDGGADKSEVDDGCLNGTFDLNSAASTFPESSPDKDDIVHPENKVAVQPEEAPLMDPTEGRALKPDLNLMVESLDEDGANPNSLKSSSDEKGLLPLVLATLNSDQVAKSTTDSLSLTHANVQSILENGHQDTGSPPIKSSREERTHDFDLNLMEENVPEYSKLPSDLVGH</sequence>
<feature type="compositionally biased region" description="Basic and acidic residues" evidence="7">
    <location>
        <begin position="805"/>
        <end position="814"/>
    </location>
</feature>
<feature type="region of interest" description="Disordered" evidence="7">
    <location>
        <begin position="343"/>
        <end position="362"/>
    </location>
</feature>
<dbReference type="GO" id="GO:0005634">
    <property type="term" value="C:nucleus"/>
    <property type="evidence" value="ECO:0007669"/>
    <property type="project" value="UniProtKB-SubCell"/>
</dbReference>
<keyword evidence="5" id="KW-0539">Nucleus</keyword>
<dbReference type="PROSITE" id="PS01359">
    <property type="entry name" value="ZF_PHD_1"/>
    <property type="match status" value="1"/>
</dbReference>
<feature type="domain" description="N-acetyltransferase" evidence="9">
    <location>
        <begin position="1097"/>
        <end position="1256"/>
    </location>
</feature>
<evidence type="ECO:0000256" key="4">
    <source>
        <dbReference type="ARBA" id="ARBA00022833"/>
    </source>
</evidence>
<name>A0A9Q1JM76_9CARY</name>
<dbReference type="InterPro" id="IPR032308">
    <property type="entry name" value="TDBD"/>
</dbReference>
<feature type="compositionally biased region" description="Basic residues" evidence="7">
    <location>
        <begin position="347"/>
        <end position="359"/>
    </location>
</feature>
<organism evidence="10 11">
    <name type="scientific">Carnegiea gigantea</name>
    <dbReference type="NCBI Taxonomy" id="171969"/>
    <lineage>
        <taxon>Eukaryota</taxon>
        <taxon>Viridiplantae</taxon>
        <taxon>Streptophyta</taxon>
        <taxon>Embryophyta</taxon>
        <taxon>Tracheophyta</taxon>
        <taxon>Spermatophyta</taxon>
        <taxon>Magnoliopsida</taxon>
        <taxon>eudicotyledons</taxon>
        <taxon>Gunneridae</taxon>
        <taxon>Pentapetalae</taxon>
        <taxon>Caryophyllales</taxon>
        <taxon>Cactineae</taxon>
        <taxon>Cactaceae</taxon>
        <taxon>Cactoideae</taxon>
        <taxon>Echinocereeae</taxon>
        <taxon>Carnegiea</taxon>
    </lineage>
</organism>
<dbReference type="Proteomes" id="UP001153076">
    <property type="component" value="Unassembled WGS sequence"/>
</dbReference>
<proteinExistence type="predicted"/>
<dbReference type="PROSITE" id="PS50016">
    <property type="entry name" value="ZF_PHD_2"/>
    <property type="match status" value="1"/>
</dbReference>
<comment type="caution">
    <text evidence="10">The sequence shown here is derived from an EMBL/GenBank/DDBJ whole genome shotgun (WGS) entry which is preliminary data.</text>
</comment>
<dbReference type="InterPro" id="IPR054292">
    <property type="entry name" value="DUF7028"/>
</dbReference>
<dbReference type="SMART" id="SM00384">
    <property type="entry name" value="AT_hook"/>
    <property type="match status" value="7"/>
</dbReference>
<dbReference type="InterPro" id="IPR017956">
    <property type="entry name" value="AT_hook_DNA-bd_motif"/>
</dbReference>